<evidence type="ECO:0000313" key="1">
    <source>
        <dbReference type="EMBL" id="MEC0275452.1"/>
    </source>
</evidence>
<dbReference type="SUPFAM" id="SSF46955">
    <property type="entry name" value="Putative DNA-binding domain"/>
    <property type="match status" value="1"/>
</dbReference>
<protein>
    <submittedName>
        <fullName evidence="1">Uncharacterized protein</fullName>
    </submittedName>
</protein>
<keyword evidence="2" id="KW-1185">Reference proteome</keyword>
<dbReference type="Proteomes" id="UP001307168">
    <property type="component" value="Unassembled WGS sequence"/>
</dbReference>
<comment type="caution">
    <text evidence="1">The sequence shown here is derived from an EMBL/GenBank/DDBJ whole genome shotgun (WGS) entry which is preliminary data.</text>
</comment>
<reference evidence="1 2" key="1">
    <citation type="submission" date="2023-03" db="EMBL/GenBank/DDBJ databases">
        <title>Bacillus Genome Sequencing.</title>
        <authorList>
            <person name="Dunlap C."/>
        </authorList>
    </citation>
    <scope>NUCLEOTIDE SEQUENCE [LARGE SCALE GENOMIC DNA]</scope>
    <source>
        <strain evidence="1 2">B-41290</strain>
    </source>
</reference>
<dbReference type="InterPro" id="IPR009061">
    <property type="entry name" value="DNA-bd_dom_put_sf"/>
</dbReference>
<dbReference type="EMBL" id="JARNBH010000022">
    <property type="protein sequence ID" value="MEC0275452.1"/>
    <property type="molecule type" value="Genomic_DNA"/>
</dbReference>
<name>A0AAW9NLP5_9BACI</name>
<dbReference type="Gene3D" id="1.10.1660.10">
    <property type="match status" value="1"/>
</dbReference>
<dbReference type="AlphaFoldDB" id="A0AAW9NLP5"/>
<proteinExistence type="predicted"/>
<gene>
    <name evidence="1" type="ORF">P4706_20625</name>
</gene>
<accession>A0AAW9NLP5</accession>
<evidence type="ECO:0000313" key="2">
    <source>
        <dbReference type="Proteomes" id="UP001307168"/>
    </source>
</evidence>
<organism evidence="1 2">
    <name type="scientific">Peribacillus castrilensis</name>
    <dbReference type="NCBI Taxonomy" id="2897690"/>
    <lineage>
        <taxon>Bacteria</taxon>
        <taxon>Bacillati</taxon>
        <taxon>Bacillota</taxon>
        <taxon>Bacilli</taxon>
        <taxon>Bacillales</taxon>
        <taxon>Bacillaceae</taxon>
        <taxon>Peribacillus</taxon>
    </lineage>
</organism>
<sequence>MTVSLLDNNYREFDDSIIEAINTIKLYFKLGLTTDQIKDILQCDEAQVRLEKKST</sequence>
<dbReference type="RefSeq" id="WP_367407632.1">
    <property type="nucleotide sequence ID" value="NZ_JARNBH010000022.1"/>
</dbReference>